<feature type="compositionally biased region" description="Polar residues" evidence="2">
    <location>
        <begin position="1"/>
        <end position="10"/>
    </location>
</feature>
<evidence type="ECO:0000313" key="4">
    <source>
        <dbReference type="EMBL" id="GFS45752.1"/>
    </source>
</evidence>
<evidence type="ECO:0000256" key="1">
    <source>
        <dbReference type="PROSITE-ProRule" id="PRU00042"/>
    </source>
</evidence>
<protein>
    <recommendedName>
        <fullName evidence="3">C2H2-type domain-containing protein</fullName>
    </recommendedName>
</protein>
<reference evidence="4" key="1">
    <citation type="submission" date="2020-08" db="EMBL/GenBank/DDBJ databases">
        <title>Multicomponent nature underlies the extraordinary mechanical properties of spider dragline silk.</title>
        <authorList>
            <person name="Kono N."/>
            <person name="Nakamura H."/>
            <person name="Mori M."/>
            <person name="Yoshida Y."/>
            <person name="Ohtoshi R."/>
            <person name="Malay A.D."/>
            <person name="Moran D.A.P."/>
            <person name="Tomita M."/>
            <person name="Numata K."/>
            <person name="Arakawa K."/>
        </authorList>
    </citation>
    <scope>NUCLEOTIDE SEQUENCE</scope>
</reference>
<dbReference type="AlphaFoldDB" id="A0A8X6MD57"/>
<dbReference type="InterPro" id="IPR013087">
    <property type="entry name" value="Znf_C2H2_type"/>
</dbReference>
<evidence type="ECO:0000259" key="3">
    <source>
        <dbReference type="PROSITE" id="PS50157"/>
    </source>
</evidence>
<dbReference type="Proteomes" id="UP000887013">
    <property type="component" value="Unassembled WGS sequence"/>
</dbReference>
<dbReference type="GO" id="GO:0008270">
    <property type="term" value="F:zinc ion binding"/>
    <property type="evidence" value="ECO:0007669"/>
    <property type="project" value="UniProtKB-KW"/>
</dbReference>
<proteinExistence type="predicted"/>
<organism evidence="4 5">
    <name type="scientific">Nephila pilipes</name>
    <name type="common">Giant wood spider</name>
    <name type="synonym">Nephila maculata</name>
    <dbReference type="NCBI Taxonomy" id="299642"/>
    <lineage>
        <taxon>Eukaryota</taxon>
        <taxon>Metazoa</taxon>
        <taxon>Ecdysozoa</taxon>
        <taxon>Arthropoda</taxon>
        <taxon>Chelicerata</taxon>
        <taxon>Arachnida</taxon>
        <taxon>Araneae</taxon>
        <taxon>Araneomorphae</taxon>
        <taxon>Entelegynae</taxon>
        <taxon>Araneoidea</taxon>
        <taxon>Nephilidae</taxon>
        <taxon>Nephila</taxon>
    </lineage>
</organism>
<keyword evidence="1" id="KW-0862">Zinc</keyword>
<dbReference type="OrthoDB" id="6515899at2759"/>
<accession>A0A8X6MD57</accession>
<feature type="compositionally biased region" description="Low complexity" evidence="2">
    <location>
        <begin position="195"/>
        <end position="207"/>
    </location>
</feature>
<gene>
    <name evidence="4" type="ORF">NPIL_462541</name>
</gene>
<comment type="caution">
    <text evidence="4">The sequence shown here is derived from an EMBL/GenBank/DDBJ whole genome shotgun (WGS) entry which is preliminary data.</text>
</comment>
<keyword evidence="1" id="KW-0863">Zinc-finger</keyword>
<dbReference type="SMART" id="SM00355">
    <property type="entry name" value="ZnF_C2H2"/>
    <property type="match status" value="3"/>
</dbReference>
<dbReference type="EMBL" id="BMAW01044635">
    <property type="protein sequence ID" value="GFS45752.1"/>
    <property type="molecule type" value="Genomic_DNA"/>
</dbReference>
<feature type="region of interest" description="Disordered" evidence="2">
    <location>
        <begin position="190"/>
        <end position="209"/>
    </location>
</feature>
<feature type="compositionally biased region" description="Basic and acidic residues" evidence="2">
    <location>
        <begin position="11"/>
        <end position="26"/>
    </location>
</feature>
<dbReference type="PROSITE" id="PS50157">
    <property type="entry name" value="ZINC_FINGER_C2H2_2"/>
    <property type="match status" value="1"/>
</dbReference>
<name>A0A8X6MD57_NEPPI</name>
<dbReference type="PROSITE" id="PS00028">
    <property type="entry name" value="ZINC_FINGER_C2H2_1"/>
    <property type="match status" value="2"/>
</dbReference>
<feature type="region of interest" description="Disordered" evidence="2">
    <location>
        <begin position="1"/>
        <end position="32"/>
    </location>
</feature>
<keyword evidence="5" id="KW-1185">Reference proteome</keyword>
<feature type="region of interest" description="Disordered" evidence="2">
    <location>
        <begin position="226"/>
        <end position="250"/>
    </location>
</feature>
<sequence length="938" mass="103051">MSDSSSNDSPPTKENDSKRKSSDIDKSTTPVALRTRQFSSQVSFRQAAELGQCKICPARFDSPLRLRKHVINHKSNAKRRKALEAIDSIYQSTRKSSVSPTSPPRTLFDKFKSAFPELFTQEALQNPDPHALFDPDASSSQPEIQTAPIVPPSLHFESLSSSSPLQNDIVFILNKLISSVSEILDRPSFIDKTSSSRSPPSSFCKSPNNSTIFQNPVLHSTAIARSSPDTSYPISSHPDASSIRPEDSSLRVSSSANPAAVLPCVSPSCHVVCVPFVPVMSPPVPTVSSPSAPVVVSPTVPRSPIRVSSSVPLTEISLPELLFFDPKPQRQTPDDSSNSSTLSTSCIELEKILNSPLPESALSSEVASLRQCVSAFPSARVSPDILDMLLPSTQDSNVLLSPGPAVSPQLRLKSPPSLPAPIEVTTTPAFPKKSYAQAFFPQLPPYQFFCRHCQEYFPSEQSLADHIKSNHNILLNISGSQFHSKIIPISDSPPASTSNKPTKTTLVDNSTTLVVPQVEDHIDLVSPVKAFLENFYIPDPDKLQTNPIRKGCLLPNITKTIKDNSQSDSSPSADATIQVSAEIHKKPDSQPSPPRQCSLCDFVAKKKVGLRLHFYKEHRFQIIPPPTHLADFSETIDVLPSQEDPPPVIGILNKPKKVSFKMPDATPTLPATFAASPLPPDVLPPAPGLSDVDPNFQTPPPRRQIPILPTVPVPPVKPSWGHPPCSPSKEFRCSTSCREDENLPLQEKLDLEHFSLLFSFVEPLDALLDVDEIDNVLPTFENIVSDIVSVIQEHFNLSRPTASNKDKNKTTFKAFDPQDAQRVQKLYHWNRKRCIRNIQNPVSSRCSISKMNLSNHFSNIWSPSTVPIDFPSVTPPDLLPVFDYLSPEMVFSCLQGCENSAPGPDLITNTGGRLIRVGLFYQKFLIFVLKSRRFLLPG</sequence>
<keyword evidence="1" id="KW-0479">Metal-binding</keyword>
<evidence type="ECO:0000313" key="5">
    <source>
        <dbReference type="Proteomes" id="UP000887013"/>
    </source>
</evidence>
<feature type="domain" description="C2H2-type" evidence="3">
    <location>
        <begin position="448"/>
        <end position="471"/>
    </location>
</feature>
<evidence type="ECO:0000256" key="2">
    <source>
        <dbReference type="SAM" id="MobiDB-lite"/>
    </source>
</evidence>